<sequence length="278" mass="31837">MGFLSVIRRWALRDKMPIREIARRTGLSRNTIRKYLREGAAEPKFKTPSRASKLDPFADRLSAWLLAQTRKPRKERRTVKQMHADLVKLGYDGSYGRVAAFARAWRADRHCAEQTTGRGTYVPLVFQPGEAFQFDWSEDWANIGGERVKLQVAHIKLSHSRAFLVRAYPLQTHEMLFDAHWHAFRVFGGVPGRGIYDSGNCPPLVRGQWTRRRPWIVLEKANSVTSMPASNPWPAITSLNQSSAIRPQAGRRDRSRRTYRMHAIACGRLCRSSAIWPG</sequence>
<dbReference type="NCBIfam" id="NF033546">
    <property type="entry name" value="transpos_IS21"/>
    <property type="match status" value="1"/>
</dbReference>
<accession>A0A132BYJ3</accession>
<gene>
    <name evidence="6" type="ORF">TRIHO_23280</name>
</gene>
<reference evidence="6 7" key="1">
    <citation type="submission" date="2015-12" db="EMBL/GenBank/DDBJ databases">
        <title>Genome sequence of the marine Rhodobacteraceae strain O3.65, Candidatus Tritonibacter horizontis.</title>
        <authorList>
            <person name="Poehlein A."/>
            <person name="Giebel H.A."/>
            <person name="Voget S."/>
            <person name="Brinkhoff T."/>
        </authorList>
    </citation>
    <scope>NUCLEOTIDE SEQUENCE [LARGE SCALE GENOMIC DNA]</scope>
    <source>
        <strain evidence="6 7">O3.65</strain>
    </source>
</reference>
<dbReference type="PANTHER" id="PTHR35004:SF7">
    <property type="entry name" value="INTEGRASE PROTEIN"/>
    <property type="match status" value="1"/>
</dbReference>
<evidence type="ECO:0000256" key="4">
    <source>
        <dbReference type="ARBA" id="ARBA00023172"/>
    </source>
</evidence>
<dbReference type="GO" id="GO:0032196">
    <property type="term" value="P:transposition"/>
    <property type="evidence" value="ECO:0007669"/>
    <property type="project" value="UniProtKB-KW"/>
</dbReference>
<evidence type="ECO:0000313" key="6">
    <source>
        <dbReference type="EMBL" id="KUP92877.1"/>
    </source>
</evidence>
<keyword evidence="7" id="KW-1185">Reference proteome</keyword>
<keyword evidence="4" id="KW-0233">DNA recombination</keyword>
<evidence type="ECO:0000256" key="3">
    <source>
        <dbReference type="ARBA" id="ARBA00023125"/>
    </source>
</evidence>
<proteinExistence type="inferred from homology"/>
<dbReference type="PATRIC" id="fig|1768241.3.peg.2445"/>
<protein>
    <recommendedName>
        <fullName evidence="5">HTH IS21-type domain-containing protein</fullName>
    </recommendedName>
</protein>
<dbReference type="GO" id="GO:0006310">
    <property type="term" value="P:DNA recombination"/>
    <property type="evidence" value="ECO:0007669"/>
    <property type="project" value="UniProtKB-KW"/>
</dbReference>
<dbReference type="PROSITE" id="PS50531">
    <property type="entry name" value="HTH_IS21"/>
    <property type="match status" value="1"/>
</dbReference>
<keyword evidence="3" id="KW-0238">DNA-binding</keyword>
<feature type="domain" description="HTH IS21-type" evidence="5">
    <location>
        <begin position="3"/>
        <end position="65"/>
    </location>
</feature>
<evidence type="ECO:0000313" key="7">
    <source>
        <dbReference type="Proteomes" id="UP000068382"/>
    </source>
</evidence>
<dbReference type="Proteomes" id="UP000068382">
    <property type="component" value="Unassembled WGS sequence"/>
</dbReference>
<comment type="caution">
    <text evidence="6">The sequence shown here is derived from an EMBL/GenBank/DDBJ whole genome shotgun (WGS) entry which is preliminary data.</text>
</comment>
<evidence type="ECO:0000256" key="1">
    <source>
        <dbReference type="ARBA" id="ARBA00009277"/>
    </source>
</evidence>
<dbReference type="InterPro" id="IPR017894">
    <property type="entry name" value="HTH_IS21_transposase_type"/>
</dbReference>
<dbReference type="AlphaFoldDB" id="A0A132BYJ3"/>
<name>A0A132BYJ3_9RHOB</name>
<evidence type="ECO:0000259" key="5">
    <source>
        <dbReference type="PROSITE" id="PS50531"/>
    </source>
</evidence>
<comment type="similarity">
    <text evidence="1">Belongs to the transposase IS21/IS408/IS1162 family.</text>
</comment>
<dbReference type="GO" id="GO:0003677">
    <property type="term" value="F:DNA binding"/>
    <property type="evidence" value="ECO:0007669"/>
    <property type="project" value="UniProtKB-KW"/>
</dbReference>
<dbReference type="EMBL" id="LPUY01000065">
    <property type="protein sequence ID" value="KUP92877.1"/>
    <property type="molecule type" value="Genomic_DNA"/>
</dbReference>
<keyword evidence="2" id="KW-0815">Transposition</keyword>
<dbReference type="PANTHER" id="PTHR35004">
    <property type="entry name" value="TRANSPOSASE RV3428C-RELATED"/>
    <property type="match status" value="1"/>
</dbReference>
<organism evidence="6 7">
    <name type="scientific">Tritonibacter horizontis</name>
    <dbReference type="NCBI Taxonomy" id="1768241"/>
    <lineage>
        <taxon>Bacteria</taxon>
        <taxon>Pseudomonadati</taxon>
        <taxon>Pseudomonadota</taxon>
        <taxon>Alphaproteobacteria</taxon>
        <taxon>Rhodobacterales</taxon>
        <taxon>Paracoccaceae</taxon>
        <taxon>Tritonibacter</taxon>
    </lineage>
</organism>
<evidence type="ECO:0000256" key="2">
    <source>
        <dbReference type="ARBA" id="ARBA00022578"/>
    </source>
</evidence>